<dbReference type="AlphaFoldDB" id="C1MPG0"/>
<dbReference type="InterPro" id="IPR006461">
    <property type="entry name" value="PLAC_motif_containing"/>
</dbReference>
<reference evidence="1 2" key="1">
    <citation type="journal article" date="2009" name="Science">
        <title>Green evolution and dynamic adaptations revealed by genomes of the marine picoeukaryotes Micromonas.</title>
        <authorList>
            <person name="Worden A.Z."/>
            <person name="Lee J.H."/>
            <person name="Mock T."/>
            <person name="Rouze P."/>
            <person name="Simmons M.P."/>
            <person name="Aerts A.L."/>
            <person name="Allen A.E."/>
            <person name="Cuvelier M.L."/>
            <person name="Derelle E."/>
            <person name="Everett M.V."/>
            <person name="Foulon E."/>
            <person name="Grimwood J."/>
            <person name="Gundlach H."/>
            <person name="Henrissat B."/>
            <person name="Napoli C."/>
            <person name="McDonald S.M."/>
            <person name="Parker M.S."/>
            <person name="Rombauts S."/>
            <person name="Salamov A."/>
            <person name="Von Dassow P."/>
            <person name="Badger J.H."/>
            <person name="Coutinho P.M."/>
            <person name="Demir E."/>
            <person name="Dubchak I."/>
            <person name="Gentemann C."/>
            <person name="Eikrem W."/>
            <person name="Gready J.E."/>
            <person name="John U."/>
            <person name="Lanier W."/>
            <person name="Lindquist E.A."/>
            <person name="Lucas S."/>
            <person name="Mayer K.F."/>
            <person name="Moreau H."/>
            <person name="Not F."/>
            <person name="Otillar R."/>
            <person name="Panaud O."/>
            <person name="Pangilinan J."/>
            <person name="Paulsen I."/>
            <person name="Piegu B."/>
            <person name="Poliakov A."/>
            <person name="Robbens S."/>
            <person name="Schmutz J."/>
            <person name="Toulza E."/>
            <person name="Wyss T."/>
            <person name="Zelensky A."/>
            <person name="Zhou K."/>
            <person name="Armbrust E.V."/>
            <person name="Bhattacharya D."/>
            <person name="Goodenough U.W."/>
            <person name="Van de Peer Y."/>
            <person name="Grigoriev I.V."/>
        </authorList>
    </citation>
    <scope>NUCLEOTIDE SEQUENCE [LARGE SCALE GENOMIC DNA]</scope>
    <source>
        <strain evidence="1 2">CCMP1545</strain>
    </source>
</reference>
<dbReference type="KEGG" id="mpp:MICPUCDRAFT_67030"/>
<dbReference type="OrthoDB" id="1045822at2759"/>
<evidence type="ECO:0000313" key="2">
    <source>
        <dbReference type="Proteomes" id="UP000001876"/>
    </source>
</evidence>
<protein>
    <submittedName>
        <fullName evidence="1">Predicted protein</fullName>
    </submittedName>
</protein>
<sequence length="225" mass="23438">MSNYQPVPTSGAHPDVPGAGYPLAVEWSDGLGGCFADCGVCCMGWWPLGCAQHLFATNVRAEGSEPYSSAFVKALGLTLVFPTLTSAIATTSATAAQAMSPLNTIAHCVFACYGMAHRQEMRRRFNIRGTDCCCDCCACACDGNSEKTDDFCVYLWCAACAICQEARHVRRYSLGIRARRGGGGGMSAGGSGYGPVGGAHGAMDVPVATVIRQGNISPGNTSKNA</sequence>
<keyword evidence="2" id="KW-1185">Reference proteome</keyword>
<dbReference type="RefSeq" id="XP_003057570.1">
    <property type="nucleotide sequence ID" value="XM_003057524.1"/>
</dbReference>
<dbReference type="Pfam" id="PF04749">
    <property type="entry name" value="PLAC8"/>
    <property type="match status" value="1"/>
</dbReference>
<evidence type="ECO:0000313" key="1">
    <source>
        <dbReference type="EMBL" id="EEH57521.1"/>
    </source>
</evidence>
<accession>C1MPG0</accession>
<gene>
    <name evidence="1" type="ORF">MICPUCDRAFT_67030</name>
</gene>
<organism evidence="2">
    <name type="scientific">Micromonas pusilla (strain CCMP1545)</name>
    <name type="common">Picoplanktonic green alga</name>
    <dbReference type="NCBI Taxonomy" id="564608"/>
    <lineage>
        <taxon>Eukaryota</taxon>
        <taxon>Viridiplantae</taxon>
        <taxon>Chlorophyta</taxon>
        <taxon>Mamiellophyceae</taxon>
        <taxon>Mamiellales</taxon>
        <taxon>Mamiellaceae</taxon>
        <taxon>Micromonas</taxon>
    </lineage>
</organism>
<dbReference type="OMA" id="CCACACD"/>
<proteinExistence type="predicted"/>
<dbReference type="GeneID" id="9683033"/>
<dbReference type="Proteomes" id="UP000001876">
    <property type="component" value="Unassembled WGS sequence"/>
</dbReference>
<dbReference type="EMBL" id="GG663738">
    <property type="protein sequence ID" value="EEH57521.1"/>
    <property type="molecule type" value="Genomic_DNA"/>
</dbReference>
<dbReference type="NCBIfam" id="TIGR01571">
    <property type="entry name" value="A_thal_Cys_rich"/>
    <property type="match status" value="1"/>
</dbReference>
<name>C1MPG0_MICPC</name>
<dbReference type="PANTHER" id="PTHR15907">
    <property type="entry name" value="DUF614 FAMILY PROTEIN-RELATED"/>
    <property type="match status" value="1"/>
</dbReference>